<evidence type="ECO:0000259" key="5">
    <source>
        <dbReference type="Pfam" id="PF23242"/>
    </source>
</evidence>
<dbReference type="InterPro" id="IPR044539">
    <property type="entry name" value="Pch2-like"/>
</dbReference>
<evidence type="ECO:0000256" key="2">
    <source>
        <dbReference type="ARBA" id="ARBA00022840"/>
    </source>
</evidence>
<keyword evidence="3" id="KW-0469">Meiosis</keyword>
<dbReference type="GO" id="GO:0051598">
    <property type="term" value="P:meiotic recombination checkpoint signaling"/>
    <property type="evidence" value="ECO:0007669"/>
    <property type="project" value="TreeGrafter"/>
</dbReference>
<proteinExistence type="inferred from homology"/>
<dbReference type="AlphaFoldDB" id="S8C368"/>
<dbReference type="PANTHER" id="PTHR45991:SF1">
    <property type="entry name" value="PACHYTENE CHECKPOINT PROTEIN 2 HOMOLOG"/>
    <property type="match status" value="1"/>
</dbReference>
<dbReference type="GO" id="GO:0005634">
    <property type="term" value="C:nucleus"/>
    <property type="evidence" value="ECO:0007669"/>
    <property type="project" value="UniProtKB-SubCell"/>
</dbReference>
<comment type="function">
    <text evidence="3">Plays a key role in chromosome recombination during meiosis.</text>
</comment>
<comment type="subcellular location">
    <subcellularLocation>
        <location evidence="3">Nucleus</location>
    </subcellularLocation>
</comment>
<dbReference type="PANTHER" id="PTHR45991">
    <property type="entry name" value="PACHYTENE CHECKPOINT PROTEIN 2"/>
    <property type="match status" value="1"/>
</dbReference>
<comment type="caution">
    <text evidence="6">The sequence shown here is derived from an EMBL/GenBank/DDBJ whole genome shotgun (WGS) entry which is preliminary data.</text>
</comment>
<dbReference type="InterPro" id="IPR058249">
    <property type="entry name" value="Pch2_C"/>
</dbReference>
<keyword evidence="4" id="KW-0812">Transmembrane</keyword>
<evidence type="ECO:0000313" key="6">
    <source>
        <dbReference type="EMBL" id="EPS61094.1"/>
    </source>
</evidence>
<sequence>MSAANPEVITSWFLSKQLLDAAEACEGLSGRTLRKLPFLAHAALAMPFGGCTASRFLVQMVETAKRERSEMPDC</sequence>
<dbReference type="EMBL" id="AUSU01007082">
    <property type="protein sequence ID" value="EPS61094.1"/>
    <property type="molecule type" value="Genomic_DNA"/>
</dbReference>
<evidence type="ECO:0000256" key="4">
    <source>
        <dbReference type="SAM" id="Phobius"/>
    </source>
</evidence>
<keyword evidence="4" id="KW-0472">Membrane</keyword>
<feature type="transmembrane region" description="Helical" evidence="4">
    <location>
        <begin position="38"/>
        <end position="58"/>
    </location>
</feature>
<evidence type="ECO:0000256" key="3">
    <source>
        <dbReference type="RuleBase" id="RU369050"/>
    </source>
</evidence>
<keyword evidence="7" id="KW-1185">Reference proteome</keyword>
<feature type="domain" description="Pachytene checkpoint protein 2 C-terminal" evidence="5">
    <location>
        <begin position="10"/>
        <end position="67"/>
    </location>
</feature>
<keyword evidence="2" id="KW-0067">ATP-binding</keyword>
<keyword evidence="1" id="KW-0547">Nucleotide-binding</keyword>
<dbReference type="GO" id="GO:0005694">
    <property type="term" value="C:chromosome"/>
    <property type="evidence" value="ECO:0007669"/>
    <property type="project" value="TreeGrafter"/>
</dbReference>
<accession>S8C368</accession>
<keyword evidence="3" id="KW-0539">Nucleus</keyword>
<dbReference type="GO" id="GO:0007131">
    <property type="term" value="P:reciprocal meiotic recombination"/>
    <property type="evidence" value="ECO:0007669"/>
    <property type="project" value="UniProtKB-UniRule"/>
</dbReference>
<comment type="similarity">
    <text evidence="3">Belongs to the AAA ATPase family. PCH2 subfamily.</text>
</comment>
<protein>
    <recommendedName>
        <fullName evidence="3">Pachytene checkpoint protein 2 homolog</fullName>
    </recommendedName>
</protein>
<dbReference type="Pfam" id="PF23242">
    <property type="entry name" value="AAA_lid_TRIP13_C"/>
    <property type="match status" value="1"/>
</dbReference>
<organism evidence="6 7">
    <name type="scientific">Genlisea aurea</name>
    <dbReference type="NCBI Taxonomy" id="192259"/>
    <lineage>
        <taxon>Eukaryota</taxon>
        <taxon>Viridiplantae</taxon>
        <taxon>Streptophyta</taxon>
        <taxon>Embryophyta</taxon>
        <taxon>Tracheophyta</taxon>
        <taxon>Spermatophyta</taxon>
        <taxon>Magnoliopsida</taxon>
        <taxon>eudicotyledons</taxon>
        <taxon>Gunneridae</taxon>
        <taxon>Pentapetalae</taxon>
        <taxon>asterids</taxon>
        <taxon>lamiids</taxon>
        <taxon>Lamiales</taxon>
        <taxon>Lentibulariaceae</taxon>
        <taxon>Genlisea</taxon>
    </lineage>
</organism>
<name>S8C368_9LAMI</name>
<reference evidence="6 7" key="1">
    <citation type="journal article" date="2013" name="BMC Genomics">
        <title>The miniature genome of a carnivorous plant Genlisea aurea contains a low number of genes and short non-coding sequences.</title>
        <authorList>
            <person name="Leushkin E.V."/>
            <person name="Sutormin R.A."/>
            <person name="Nabieva E.R."/>
            <person name="Penin A.A."/>
            <person name="Kondrashov A.S."/>
            <person name="Logacheva M.D."/>
        </authorList>
    </citation>
    <scope>NUCLEOTIDE SEQUENCE [LARGE SCALE GENOMIC DNA]</scope>
</reference>
<dbReference type="GO" id="GO:0005524">
    <property type="term" value="F:ATP binding"/>
    <property type="evidence" value="ECO:0007669"/>
    <property type="project" value="UniProtKB-KW"/>
</dbReference>
<dbReference type="Proteomes" id="UP000015453">
    <property type="component" value="Unassembled WGS sequence"/>
</dbReference>
<gene>
    <name evidence="6" type="ORF">M569_13706</name>
</gene>
<evidence type="ECO:0000313" key="7">
    <source>
        <dbReference type="Proteomes" id="UP000015453"/>
    </source>
</evidence>
<evidence type="ECO:0000256" key="1">
    <source>
        <dbReference type="ARBA" id="ARBA00022741"/>
    </source>
</evidence>
<dbReference type="OrthoDB" id="10042665at2759"/>
<keyword evidence="4" id="KW-1133">Transmembrane helix</keyword>